<dbReference type="PANTHER" id="PTHR31672">
    <property type="entry name" value="BNACNNG10540D PROTEIN"/>
    <property type="match status" value="1"/>
</dbReference>
<reference evidence="2" key="1">
    <citation type="submission" date="2023-02" db="EMBL/GenBank/DDBJ databases">
        <title>Genome of toxic invasive species Heracleum sosnowskyi carries increased number of genes despite the absence of recent whole-genome duplications.</title>
        <authorList>
            <person name="Schelkunov M."/>
            <person name="Shtratnikova V."/>
            <person name="Makarenko M."/>
            <person name="Klepikova A."/>
            <person name="Omelchenko D."/>
            <person name="Novikova G."/>
            <person name="Obukhova E."/>
            <person name="Bogdanov V."/>
            <person name="Penin A."/>
            <person name="Logacheva M."/>
        </authorList>
    </citation>
    <scope>NUCLEOTIDE SEQUENCE</scope>
    <source>
        <strain evidence="2">Hsosn_3</strain>
        <tissue evidence="2">Leaf</tissue>
    </source>
</reference>
<dbReference type="Proteomes" id="UP001237642">
    <property type="component" value="Unassembled WGS sequence"/>
</dbReference>
<organism evidence="2 3">
    <name type="scientific">Heracleum sosnowskyi</name>
    <dbReference type="NCBI Taxonomy" id="360622"/>
    <lineage>
        <taxon>Eukaryota</taxon>
        <taxon>Viridiplantae</taxon>
        <taxon>Streptophyta</taxon>
        <taxon>Embryophyta</taxon>
        <taxon>Tracheophyta</taxon>
        <taxon>Spermatophyta</taxon>
        <taxon>Magnoliopsida</taxon>
        <taxon>eudicotyledons</taxon>
        <taxon>Gunneridae</taxon>
        <taxon>Pentapetalae</taxon>
        <taxon>asterids</taxon>
        <taxon>campanulids</taxon>
        <taxon>Apiales</taxon>
        <taxon>Apiaceae</taxon>
        <taxon>Apioideae</taxon>
        <taxon>apioid superclade</taxon>
        <taxon>Tordylieae</taxon>
        <taxon>Tordyliinae</taxon>
        <taxon>Heracleum</taxon>
    </lineage>
</organism>
<dbReference type="NCBIfam" id="TIGR01640">
    <property type="entry name" value="F_box_assoc_1"/>
    <property type="match status" value="1"/>
</dbReference>
<dbReference type="AlphaFoldDB" id="A0AAD8LYB9"/>
<dbReference type="Pfam" id="PF08268">
    <property type="entry name" value="FBA_3"/>
    <property type="match status" value="1"/>
</dbReference>
<dbReference type="InterPro" id="IPR050796">
    <property type="entry name" value="SCF_F-box_component"/>
</dbReference>
<protein>
    <submittedName>
        <fullName evidence="2">F-box and associated interaction domains-containing protein</fullName>
    </submittedName>
</protein>
<comment type="caution">
    <text evidence="2">The sequence shown here is derived from an EMBL/GenBank/DDBJ whole genome shotgun (WGS) entry which is preliminary data.</text>
</comment>
<reference evidence="2" key="2">
    <citation type="submission" date="2023-05" db="EMBL/GenBank/DDBJ databases">
        <authorList>
            <person name="Schelkunov M.I."/>
        </authorList>
    </citation>
    <scope>NUCLEOTIDE SEQUENCE</scope>
    <source>
        <strain evidence="2">Hsosn_3</strain>
        <tissue evidence="2">Leaf</tissue>
    </source>
</reference>
<feature type="domain" description="F-box associated beta-propeller type 3" evidence="1">
    <location>
        <begin position="43"/>
        <end position="282"/>
    </location>
</feature>
<evidence type="ECO:0000313" key="3">
    <source>
        <dbReference type="Proteomes" id="UP001237642"/>
    </source>
</evidence>
<gene>
    <name evidence="2" type="ORF">POM88_052096</name>
</gene>
<dbReference type="PANTHER" id="PTHR31672:SF13">
    <property type="entry name" value="F-BOX PROTEIN CPR30-LIKE"/>
    <property type="match status" value="1"/>
</dbReference>
<evidence type="ECO:0000259" key="1">
    <source>
        <dbReference type="Pfam" id="PF08268"/>
    </source>
</evidence>
<accession>A0AAD8LYB9</accession>
<sequence>MQSRFVCRSWQNLSLARNLFSLHLSQVAERDPLLIFHSDFPIRNQLCFAELSSTDDGVNGIVKKINIPFSASMPEFTVVGSCNGLLCLCDSLYKDAVYVYNPFTKDHQELPKTMQYDEKEVVCGFGYHPETNQYKVVKIVYYWIVNFGNLRVRSFKFPQHSKSEVSVLSLGGNTWRNIGQVPYYLERRSQGALFTCGRLHWQSRGVYNNIRGLIIISFDLADEKFYEIPRPDFSSIADGRTYHLANLKGCLSAIVYKFGYKELEIWVMKEYNVKESWIKEFKIGANIPESPRTKLQQPLRIWRNSYDRALVRVLCILGNGEILIEYKVGKLGLYDVGSGRYKDITFKGMPSLFQTVVHVGSLKQINLPDTM</sequence>
<proteinExistence type="predicted"/>
<dbReference type="InterPro" id="IPR017451">
    <property type="entry name" value="F-box-assoc_interact_dom"/>
</dbReference>
<evidence type="ECO:0000313" key="2">
    <source>
        <dbReference type="EMBL" id="KAK1353731.1"/>
    </source>
</evidence>
<keyword evidence="3" id="KW-1185">Reference proteome</keyword>
<name>A0AAD8LYB9_9APIA</name>
<dbReference type="InterPro" id="IPR013187">
    <property type="entry name" value="F-box-assoc_dom_typ3"/>
</dbReference>
<dbReference type="EMBL" id="JAUIZM010000012">
    <property type="protein sequence ID" value="KAK1353731.1"/>
    <property type="molecule type" value="Genomic_DNA"/>
</dbReference>